<gene>
    <name evidence="1" type="ORF">E3O42_04165</name>
</gene>
<organism evidence="1 2">
    <name type="scientific">Cryobacterium adonitolivorans</name>
    <dbReference type="NCBI Taxonomy" id="1259189"/>
    <lineage>
        <taxon>Bacteria</taxon>
        <taxon>Bacillati</taxon>
        <taxon>Actinomycetota</taxon>
        <taxon>Actinomycetes</taxon>
        <taxon>Micrococcales</taxon>
        <taxon>Microbacteriaceae</taxon>
        <taxon>Cryobacterium</taxon>
    </lineage>
</organism>
<dbReference type="EMBL" id="SOFL01000010">
    <property type="protein sequence ID" value="TFC05056.1"/>
    <property type="molecule type" value="Genomic_DNA"/>
</dbReference>
<keyword evidence="2" id="KW-1185">Reference proteome</keyword>
<protein>
    <submittedName>
        <fullName evidence="1">Uncharacterized protein</fullName>
    </submittedName>
</protein>
<dbReference type="AlphaFoldDB" id="A0A4R8W905"/>
<evidence type="ECO:0000313" key="1">
    <source>
        <dbReference type="EMBL" id="TFC05056.1"/>
    </source>
</evidence>
<name>A0A4R8W905_9MICO</name>
<accession>A0A4R8W905</accession>
<proteinExistence type="predicted"/>
<dbReference type="RefSeq" id="WP_134452671.1">
    <property type="nucleotide sequence ID" value="NZ_SOFL01000010.1"/>
</dbReference>
<reference evidence="1 2" key="1">
    <citation type="submission" date="2019-03" db="EMBL/GenBank/DDBJ databases">
        <title>Genomics of glacier-inhabiting Cryobacterium strains.</title>
        <authorList>
            <person name="Liu Q."/>
            <person name="Xin Y.-H."/>
        </authorList>
    </citation>
    <scope>NUCLEOTIDE SEQUENCE [LARGE SCALE GENOMIC DNA]</scope>
    <source>
        <strain evidence="1 2">RHLS22-1</strain>
    </source>
</reference>
<dbReference type="Proteomes" id="UP000297907">
    <property type="component" value="Unassembled WGS sequence"/>
</dbReference>
<sequence length="146" mass="16544">MRNDLTLSALRDVVTPLLAPTVQEVSFVTEESYSTWTLHSGATGITCKVEHSGIWYVQLDDWYLLELFPVGETRLVAFLIALDINPIHLVTARIGTKVVGSWLRFSGGMEFEDPTRRDKRITRTPGYSLDVTPWVTGNERMDLLPY</sequence>
<comment type="caution">
    <text evidence="1">The sequence shown here is derived from an EMBL/GenBank/DDBJ whole genome shotgun (WGS) entry which is preliminary data.</text>
</comment>
<evidence type="ECO:0000313" key="2">
    <source>
        <dbReference type="Proteomes" id="UP000297907"/>
    </source>
</evidence>